<proteinExistence type="predicted"/>
<evidence type="ECO:0000313" key="1">
    <source>
        <dbReference type="EMBL" id="CDQ10182.1"/>
    </source>
</evidence>
<reference evidence="1" key="2">
    <citation type="submission" date="2014-07" db="EMBL/GenBank/DDBJ databases">
        <title>Initial genome analysis of the psychrotolerant acidophile Acidithiobacillus ferrivorans CF27: insights into iron and sulfur oxidation pathways and into biofilm formation.</title>
        <authorList>
            <person name="Talla E."/>
            <person name="Hedrich S."/>
            <person name="Mangenot S."/>
            <person name="Ji B."/>
            <person name="Johnson D.B."/>
            <person name="Barbe V."/>
            <person name="Bonnefoy V."/>
        </authorList>
    </citation>
    <scope>NUCLEOTIDE SEQUENCE [LARGE SCALE GENOMIC DNA]</scope>
    <source>
        <strain evidence="1">CF27</strain>
    </source>
</reference>
<reference evidence="1" key="1">
    <citation type="submission" date="2014-03" db="EMBL/GenBank/DDBJ databases">
        <authorList>
            <person name="Genoscope - CEA"/>
        </authorList>
    </citation>
    <scope>NUCLEOTIDE SEQUENCE [LARGE SCALE GENOMIC DNA]</scope>
    <source>
        <strain evidence="1">CF27</strain>
    </source>
</reference>
<organism evidence="1">
    <name type="scientific">Acidithiobacillus ferrivorans</name>
    <dbReference type="NCBI Taxonomy" id="160808"/>
    <lineage>
        <taxon>Bacteria</taxon>
        <taxon>Pseudomonadati</taxon>
        <taxon>Pseudomonadota</taxon>
        <taxon>Acidithiobacillia</taxon>
        <taxon>Acidithiobacillales</taxon>
        <taxon>Acidithiobacillaceae</taxon>
        <taxon>Acidithiobacillus</taxon>
    </lineage>
</organism>
<dbReference type="Proteomes" id="UP000193925">
    <property type="component" value="Chromosome AFERRI"/>
</dbReference>
<evidence type="ECO:0000313" key="3">
    <source>
        <dbReference type="Proteomes" id="UP000193925"/>
    </source>
</evidence>
<accession>A0A060UNG0</accession>
<protein>
    <submittedName>
        <fullName evidence="1">Uncharacterized protein</fullName>
    </submittedName>
</protein>
<sequence length="68" mass="7444">MVYSMKSPLALYRAFSAANVPDDIARNAAYAVSADLEAMIDQLVTELESRSPQTHKFGNLWRSPDVGG</sequence>
<reference evidence="2 3" key="3">
    <citation type="submission" date="2017-03" db="EMBL/GenBank/DDBJ databases">
        <authorList>
            <person name="Regsiter A."/>
            <person name="William W."/>
        </authorList>
    </citation>
    <scope>NUCLEOTIDE SEQUENCE [LARGE SCALE GENOMIC DNA]</scope>
    <source>
        <strain evidence="2">PRJEB5721</strain>
    </source>
</reference>
<dbReference type="AlphaFoldDB" id="A0A060UNG0"/>
<dbReference type="EMBL" id="LT841305">
    <property type="protein sequence ID" value="SMH64140.1"/>
    <property type="molecule type" value="Genomic_DNA"/>
</dbReference>
<gene>
    <name evidence="2" type="ORF">AFERRI_10173</name>
    <name evidence="1" type="ORF">AFERRI_40134</name>
</gene>
<keyword evidence="3" id="KW-1185">Reference proteome</keyword>
<name>A0A060UNG0_9PROT</name>
<evidence type="ECO:0000313" key="2">
    <source>
        <dbReference type="EMBL" id="SMH64140.1"/>
    </source>
</evidence>
<dbReference type="EMBL" id="CCCS020000034">
    <property type="protein sequence ID" value="CDQ10182.1"/>
    <property type="molecule type" value="Genomic_DNA"/>
</dbReference>